<evidence type="ECO:0000256" key="1">
    <source>
        <dbReference type="ARBA" id="ARBA00022448"/>
    </source>
</evidence>
<keyword evidence="1" id="KW-0813">Transport</keyword>
<name>A0ABR2LQ81_9ASPA</name>
<keyword evidence="4" id="KW-1185">Reference proteome</keyword>
<evidence type="ECO:0000313" key="4">
    <source>
        <dbReference type="Proteomes" id="UP001412067"/>
    </source>
</evidence>
<dbReference type="Proteomes" id="UP001412067">
    <property type="component" value="Unassembled WGS sequence"/>
</dbReference>
<dbReference type="PANTHER" id="PTHR21426">
    <property type="entry name" value="EXOCYST COMPLEX COMPONENT 8"/>
    <property type="match status" value="1"/>
</dbReference>
<reference evidence="3 4" key="1">
    <citation type="journal article" date="2022" name="Nat. Plants">
        <title>Genomes of leafy and leafless Platanthera orchids illuminate the evolution of mycoheterotrophy.</title>
        <authorList>
            <person name="Li M.H."/>
            <person name="Liu K.W."/>
            <person name="Li Z."/>
            <person name="Lu H.C."/>
            <person name="Ye Q.L."/>
            <person name="Zhang D."/>
            <person name="Wang J.Y."/>
            <person name="Li Y.F."/>
            <person name="Zhong Z.M."/>
            <person name="Liu X."/>
            <person name="Yu X."/>
            <person name="Liu D.K."/>
            <person name="Tu X.D."/>
            <person name="Liu B."/>
            <person name="Hao Y."/>
            <person name="Liao X.Y."/>
            <person name="Jiang Y.T."/>
            <person name="Sun W.H."/>
            <person name="Chen J."/>
            <person name="Chen Y.Q."/>
            <person name="Ai Y."/>
            <person name="Zhai J.W."/>
            <person name="Wu S.S."/>
            <person name="Zhou Z."/>
            <person name="Hsiao Y.Y."/>
            <person name="Wu W.L."/>
            <person name="Chen Y.Y."/>
            <person name="Lin Y.F."/>
            <person name="Hsu J.L."/>
            <person name="Li C.Y."/>
            <person name="Wang Z.W."/>
            <person name="Zhao X."/>
            <person name="Zhong W.Y."/>
            <person name="Ma X.K."/>
            <person name="Ma L."/>
            <person name="Huang J."/>
            <person name="Chen G.Z."/>
            <person name="Huang M.Z."/>
            <person name="Huang L."/>
            <person name="Peng D.H."/>
            <person name="Luo Y.B."/>
            <person name="Zou S.Q."/>
            <person name="Chen S.P."/>
            <person name="Lan S."/>
            <person name="Tsai W.C."/>
            <person name="Van de Peer Y."/>
            <person name="Liu Z.J."/>
        </authorList>
    </citation>
    <scope>NUCLEOTIDE SEQUENCE [LARGE SCALE GENOMIC DNA]</scope>
    <source>
        <strain evidence="3">Lor288</strain>
    </source>
</reference>
<proteinExistence type="predicted"/>
<accession>A0ABR2LQ81</accession>
<protein>
    <submittedName>
        <fullName evidence="3">Uncharacterized protein</fullName>
    </submittedName>
</protein>
<gene>
    <name evidence="3" type="ORF">KSP40_PGU020245</name>
</gene>
<evidence type="ECO:0000313" key="3">
    <source>
        <dbReference type="EMBL" id="KAK8947596.1"/>
    </source>
</evidence>
<evidence type="ECO:0000256" key="2">
    <source>
        <dbReference type="SAM" id="MobiDB-lite"/>
    </source>
</evidence>
<comment type="caution">
    <text evidence="3">The sequence shown here is derived from an EMBL/GenBank/DDBJ whole genome shotgun (WGS) entry which is preliminary data.</text>
</comment>
<feature type="compositionally biased region" description="Basic and acidic residues" evidence="2">
    <location>
        <begin position="323"/>
        <end position="336"/>
    </location>
</feature>
<organism evidence="3 4">
    <name type="scientific">Platanthera guangdongensis</name>
    <dbReference type="NCBI Taxonomy" id="2320717"/>
    <lineage>
        <taxon>Eukaryota</taxon>
        <taxon>Viridiplantae</taxon>
        <taxon>Streptophyta</taxon>
        <taxon>Embryophyta</taxon>
        <taxon>Tracheophyta</taxon>
        <taxon>Spermatophyta</taxon>
        <taxon>Magnoliopsida</taxon>
        <taxon>Liliopsida</taxon>
        <taxon>Asparagales</taxon>
        <taxon>Orchidaceae</taxon>
        <taxon>Orchidoideae</taxon>
        <taxon>Orchideae</taxon>
        <taxon>Orchidinae</taxon>
        <taxon>Platanthera</taxon>
    </lineage>
</organism>
<dbReference type="EMBL" id="JBBWWR010000016">
    <property type="protein sequence ID" value="KAK8947596.1"/>
    <property type="molecule type" value="Genomic_DNA"/>
</dbReference>
<sequence length="336" mass="37048">MMTSLLNGIMMGVVFQLSENWEFLKNSKSHRQLLLDVHFLMEIAKAGDYYSDNLMIAVSDLMKIMKLESSTKELHPNSEITEEEWASHAAKMAFNTLFEAKIPSRSPSICSSSIEDDQTVVGTDTTNASMDEHDVDDFITISMEDFGRDCSILGSTASQTEMRGLTDIDEPESGSVEIQLFGVLEKLEFEGNSKHQDGRVNVLNSADSERKNFGPVNGSSDALAGEAILVLQTGEGGHEISRIKVQHSKENDQNDRTEAEDAVNTGEAQHFEGMLLASNDEELSPEINSGEDRINRVTGGADRFKHSRGTEKFKPGQIADVVGKNKLERSTRPLGQ</sequence>
<dbReference type="InterPro" id="IPR033961">
    <property type="entry name" value="Exo84"/>
</dbReference>
<feature type="region of interest" description="Disordered" evidence="2">
    <location>
        <begin position="286"/>
        <end position="336"/>
    </location>
</feature>
<dbReference type="PANTHER" id="PTHR21426:SF13">
    <property type="entry name" value="OS08G0566700 PROTEIN"/>
    <property type="match status" value="1"/>
</dbReference>
<feature type="compositionally biased region" description="Basic and acidic residues" evidence="2">
    <location>
        <begin position="302"/>
        <end position="314"/>
    </location>
</feature>